<keyword evidence="9" id="KW-1185">Reference proteome</keyword>
<dbReference type="InterPro" id="IPR002182">
    <property type="entry name" value="NB-ARC"/>
</dbReference>
<keyword evidence="5" id="KW-0611">Plant defense</keyword>
<dbReference type="InterPro" id="IPR027417">
    <property type="entry name" value="P-loop_NTPase"/>
</dbReference>
<keyword evidence="2" id="KW-0433">Leucine-rich repeat</keyword>
<protein>
    <recommendedName>
        <fullName evidence="7">Reverse transcriptase domain-containing protein</fullName>
    </recommendedName>
</protein>
<dbReference type="SUPFAM" id="SSF56672">
    <property type="entry name" value="DNA/RNA polymerases"/>
    <property type="match status" value="1"/>
</dbReference>
<dbReference type="Gene3D" id="3.40.50.300">
    <property type="entry name" value="P-loop containing nucleotide triphosphate hydrolases"/>
    <property type="match status" value="1"/>
</dbReference>
<dbReference type="CDD" id="cd14798">
    <property type="entry name" value="RX-CC_like"/>
    <property type="match status" value="1"/>
</dbReference>
<dbReference type="Pfam" id="PF00931">
    <property type="entry name" value="NB-ARC"/>
    <property type="match status" value="1"/>
</dbReference>
<evidence type="ECO:0000313" key="8">
    <source>
        <dbReference type="EMBL" id="PHT27658.1"/>
    </source>
</evidence>
<dbReference type="EMBL" id="MLFT02000333">
    <property type="protein sequence ID" value="PHT27658.1"/>
    <property type="molecule type" value="Genomic_DNA"/>
</dbReference>
<gene>
    <name evidence="8" type="ORF">CQW23_32737</name>
</gene>
<reference evidence="9" key="2">
    <citation type="journal article" date="2017" name="J. Anim. Genet.">
        <title>Multiple reference genome sequences of hot pepper reveal the massive evolution of plant disease resistance genes by retroduplication.</title>
        <authorList>
            <person name="Kim S."/>
            <person name="Park J."/>
            <person name="Yeom S.-I."/>
            <person name="Kim Y.-M."/>
            <person name="Seo E."/>
            <person name="Kim K.-T."/>
            <person name="Kim M.-S."/>
            <person name="Lee J.M."/>
            <person name="Cheong K."/>
            <person name="Shin H.-S."/>
            <person name="Kim S.-B."/>
            <person name="Han K."/>
            <person name="Lee J."/>
            <person name="Park M."/>
            <person name="Lee H.-A."/>
            <person name="Lee H.-Y."/>
            <person name="Lee Y."/>
            <person name="Oh S."/>
            <person name="Lee J.H."/>
            <person name="Choi E."/>
            <person name="Choi E."/>
            <person name="Lee S.E."/>
            <person name="Jeon J."/>
            <person name="Kim H."/>
            <person name="Choi G."/>
            <person name="Song H."/>
            <person name="Lee J."/>
            <person name="Lee S.-C."/>
            <person name="Kwon J.-K."/>
            <person name="Lee H.-Y."/>
            <person name="Koo N."/>
            <person name="Hong Y."/>
            <person name="Kim R.W."/>
            <person name="Kang W.-H."/>
            <person name="Huh J.H."/>
            <person name="Kang B.-C."/>
            <person name="Yang T.-J."/>
            <person name="Lee Y.-H."/>
            <person name="Bennetzen J.L."/>
            <person name="Choi D."/>
        </authorList>
    </citation>
    <scope>NUCLEOTIDE SEQUENCE [LARGE SCALE GENOMIC DNA]</scope>
    <source>
        <strain evidence="9">cv. PBC81</strain>
    </source>
</reference>
<evidence type="ECO:0000256" key="3">
    <source>
        <dbReference type="ARBA" id="ARBA00022737"/>
    </source>
</evidence>
<dbReference type="GO" id="GO:0043531">
    <property type="term" value="F:ADP binding"/>
    <property type="evidence" value="ECO:0007669"/>
    <property type="project" value="InterPro"/>
</dbReference>
<evidence type="ECO:0000256" key="1">
    <source>
        <dbReference type="ARBA" id="ARBA00008894"/>
    </source>
</evidence>
<evidence type="ECO:0000256" key="5">
    <source>
        <dbReference type="ARBA" id="ARBA00022821"/>
    </source>
</evidence>
<proteinExistence type="inferred from homology"/>
<keyword evidence="6" id="KW-0067">ATP-binding</keyword>
<dbReference type="Proteomes" id="UP000224567">
    <property type="component" value="Unassembled WGS sequence"/>
</dbReference>
<organism evidence="8 9">
    <name type="scientific">Capsicum baccatum</name>
    <name type="common">Peruvian pepper</name>
    <dbReference type="NCBI Taxonomy" id="33114"/>
    <lineage>
        <taxon>Eukaryota</taxon>
        <taxon>Viridiplantae</taxon>
        <taxon>Streptophyta</taxon>
        <taxon>Embryophyta</taxon>
        <taxon>Tracheophyta</taxon>
        <taxon>Spermatophyta</taxon>
        <taxon>Magnoliopsida</taxon>
        <taxon>eudicotyledons</taxon>
        <taxon>Gunneridae</taxon>
        <taxon>Pentapetalae</taxon>
        <taxon>asterids</taxon>
        <taxon>lamiids</taxon>
        <taxon>Solanales</taxon>
        <taxon>Solanaceae</taxon>
        <taxon>Solanoideae</taxon>
        <taxon>Capsiceae</taxon>
        <taxon>Capsicum</taxon>
    </lineage>
</organism>
<dbReference type="InterPro" id="IPR043502">
    <property type="entry name" value="DNA/RNA_pol_sf"/>
</dbReference>
<dbReference type="GO" id="GO:0005524">
    <property type="term" value="F:ATP binding"/>
    <property type="evidence" value="ECO:0007669"/>
    <property type="project" value="UniProtKB-KW"/>
</dbReference>
<evidence type="ECO:0000313" key="9">
    <source>
        <dbReference type="Proteomes" id="UP000224567"/>
    </source>
</evidence>
<name>A0A2G2V413_CAPBA</name>
<evidence type="ECO:0000256" key="4">
    <source>
        <dbReference type="ARBA" id="ARBA00022741"/>
    </source>
</evidence>
<evidence type="ECO:0000256" key="6">
    <source>
        <dbReference type="ARBA" id="ARBA00022840"/>
    </source>
</evidence>
<dbReference type="InterPro" id="IPR043128">
    <property type="entry name" value="Rev_trsase/Diguanyl_cyclase"/>
</dbReference>
<keyword evidence="4" id="KW-0547">Nucleotide-binding</keyword>
<dbReference type="GO" id="GO:0006952">
    <property type="term" value="P:defense response"/>
    <property type="evidence" value="ECO:0007669"/>
    <property type="project" value="UniProtKB-KW"/>
</dbReference>
<dbReference type="OrthoDB" id="1302880at2759"/>
<accession>A0A2G2V413</accession>
<keyword evidence="3" id="KW-0677">Repeat</keyword>
<evidence type="ECO:0000256" key="2">
    <source>
        <dbReference type="ARBA" id="ARBA00022614"/>
    </source>
</evidence>
<dbReference type="Pfam" id="PF00078">
    <property type="entry name" value="RVT_1"/>
    <property type="match status" value="1"/>
</dbReference>
<dbReference type="PANTHER" id="PTHR36766:SF44">
    <property type="entry name" value="NBS-CODING RESISTANCE GENE ANALOG"/>
    <property type="match status" value="1"/>
</dbReference>
<dbReference type="PANTHER" id="PTHR36766">
    <property type="entry name" value="PLANT BROAD-SPECTRUM MILDEW RESISTANCE PROTEIN RPW8"/>
    <property type="match status" value="1"/>
</dbReference>
<evidence type="ECO:0000259" key="7">
    <source>
        <dbReference type="PROSITE" id="PS50878"/>
    </source>
</evidence>
<feature type="domain" description="Reverse transcriptase" evidence="7">
    <location>
        <begin position="1"/>
        <end position="157"/>
    </location>
</feature>
<dbReference type="SUPFAM" id="SSF52540">
    <property type="entry name" value="P-loop containing nucleoside triphosphate hydrolases"/>
    <property type="match status" value="1"/>
</dbReference>
<comment type="similarity">
    <text evidence="1">Belongs to the disease resistance NB-LRR family.</text>
</comment>
<dbReference type="InterPro" id="IPR038005">
    <property type="entry name" value="RX-like_CC"/>
</dbReference>
<dbReference type="Gene3D" id="3.30.70.270">
    <property type="match status" value="1"/>
</dbReference>
<dbReference type="PROSITE" id="PS50878">
    <property type="entry name" value="RT_POL"/>
    <property type="match status" value="1"/>
</dbReference>
<reference evidence="8 9" key="1">
    <citation type="journal article" date="2017" name="Genome Biol.">
        <title>New reference genome sequences of hot pepper reveal the massive evolution of plant disease-resistance genes by retroduplication.</title>
        <authorList>
            <person name="Kim S."/>
            <person name="Park J."/>
            <person name="Yeom S.I."/>
            <person name="Kim Y.M."/>
            <person name="Seo E."/>
            <person name="Kim K.T."/>
            <person name="Kim M.S."/>
            <person name="Lee J.M."/>
            <person name="Cheong K."/>
            <person name="Shin H.S."/>
            <person name="Kim S.B."/>
            <person name="Han K."/>
            <person name="Lee J."/>
            <person name="Park M."/>
            <person name="Lee H.A."/>
            <person name="Lee H.Y."/>
            <person name="Lee Y."/>
            <person name="Oh S."/>
            <person name="Lee J.H."/>
            <person name="Choi E."/>
            <person name="Choi E."/>
            <person name="Lee S.E."/>
            <person name="Jeon J."/>
            <person name="Kim H."/>
            <person name="Choi G."/>
            <person name="Song H."/>
            <person name="Lee J."/>
            <person name="Lee S.C."/>
            <person name="Kwon J.K."/>
            <person name="Lee H.Y."/>
            <person name="Koo N."/>
            <person name="Hong Y."/>
            <person name="Kim R.W."/>
            <person name="Kang W.H."/>
            <person name="Huh J.H."/>
            <person name="Kang B.C."/>
            <person name="Yang T.J."/>
            <person name="Lee Y.H."/>
            <person name="Bennetzen J.L."/>
            <person name="Choi D."/>
        </authorList>
    </citation>
    <scope>NUCLEOTIDE SEQUENCE [LARGE SCALE GENOMIC DNA]</scope>
    <source>
        <strain evidence="9">cv. PBC81</strain>
    </source>
</reference>
<sequence>MIKYRWRFLEVREVPVAYIRVIKDMYDGGKTRVRTAGGDSNHFSVEIGLHQGSTLSSFLFALVMDVLMRSIQGEVPWCMLFMDDVVLIDETQKGVNDKLEVWRQTLESKGFRLSRSKTEYLECKFCDLRQKDDVVVRLDSQDVLLREDIVNLLDFIERLKNEEYQIVLDTNQIEKLRLELTFLSACLQLCYYISDGSNADMSCISYEVHDLVQSLFHQSGDDMLVKLKDHVVPRLLENIKSFIISDRQSESSATMTEDQLVELLDAVLVNLHYLPKVRAELFLPSMTQYELLLNVFGNLRDSHRLKVNGFVEHKEIEYALPQLQLMAERVGTFCFVLLSYQLDKTDETDEDGADEEDEDGLDDMLLKSSTFEVSQVKSMLVHLLLKITPVSLEVMHICSTILETSKSSEVGHFIKQLLEASPDILREHLIHLQQHMVNAIPRSTSASNIHVMIEFLLIILTDMPKDFIHYEKLFVLLARVGSLIREVSILIRNLEENSTDEENMNKISCAGQDLLENIELLKEDLRHVFLKAPADSSQRCFPMSDGPLFMTLLLRNIQDLVNSNAYSVALIKEEISRVKEDLEHIRSFFGNVEQELHRELWTHVLDVEYEAEHAINSTLAGDRGLLQLIFLLPKTVGKIKLVKKEERNEKKLLQKVFNEVIGLKERVREDDIDYDVADKLRRQLFGKRYLIVLDDLWDTATWDELTRPLYAIPSEFQKGSRVILTSRKKEVALHGKCHSDPLDLRLLRPEESWELFEKKVFGEECCPDELKDVGVKIAKSVMGFRWYLI</sequence>
<dbReference type="InterPro" id="IPR000477">
    <property type="entry name" value="RT_dom"/>
</dbReference>
<dbReference type="AlphaFoldDB" id="A0A2G2V413"/>
<comment type="caution">
    <text evidence="8">The sequence shown here is derived from an EMBL/GenBank/DDBJ whole genome shotgun (WGS) entry which is preliminary data.</text>
</comment>